<dbReference type="Gene3D" id="3.40.50.1820">
    <property type="entry name" value="alpha/beta hydrolase"/>
    <property type="match status" value="1"/>
</dbReference>
<dbReference type="PANTHER" id="PTHR43798:SF33">
    <property type="entry name" value="HYDROLASE, PUTATIVE (AFU_ORTHOLOGUE AFUA_2G14860)-RELATED"/>
    <property type="match status" value="1"/>
</dbReference>
<dbReference type="STRING" id="1189621.A3SI_04672"/>
<dbReference type="InterPro" id="IPR029058">
    <property type="entry name" value="AB_hydrolase_fold"/>
</dbReference>
<protein>
    <submittedName>
        <fullName evidence="2">Alpha/beta hydrolase fold protein</fullName>
    </submittedName>
</protein>
<dbReference type="EMBL" id="AJYA01000009">
    <property type="protein sequence ID" value="EIM78073.1"/>
    <property type="molecule type" value="Genomic_DNA"/>
</dbReference>
<dbReference type="GO" id="GO:0016020">
    <property type="term" value="C:membrane"/>
    <property type="evidence" value="ECO:0007669"/>
    <property type="project" value="TreeGrafter"/>
</dbReference>
<keyword evidence="3" id="KW-1185">Reference proteome</keyword>
<organism evidence="2 3">
    <name type="scientific">Nitritalea halalkaliphila LW7</name>
    <dbReference type="NCBI Taxonomy" id="1189621"/>
    <lineage>
        <taxon>Bacteria</taxon>
        <taxon>Pseudomonadati</taxon>
        <taxon>Bacteroidota</taxon>
        <taxon>Cytophagia</taxon>
        <taxon>Cytophagales</taxon>
        <taxon>Cyclobacteriaceae</taxon>
        <taxon>Nitritalea</taxon>
    </lineage>
</organism>
<dbReference type="PRINTS" id="PR00111">
    <property type="entry name" value="ABHYDROLASE"/>
</dbReference>
<dbReference type="PANTHER" id="PTHR43798">
    <property type="entry name" value="MONOACYLGLYCEROL LIPASE"/>
    <property type="match status" value="1"/>
</dbReference>
<proteinExistence type="predicted"/>
<evidence type="ECO:0000259" key="1">
    <source>
        <dbReference type="Pfam" id="PF12697"/>
    </source>
</evidence>
<dbReference type="GO" id="GO:0016787">
    <property type="term" value="F:hydrolase activity"/>
    <property type="evidence" value="ECO:0007669"/>
    <property type="project" value="UniProtKB-KW"/>
</dbReference>
<keyword evidence="2" id="KW-0378">Hydrolase</keyword>
<name>I5C8C1_9BACT</name>
<dbReference type="InterPro" id="IPR050266">
    <property type="entry name" value="AB_hydrolase_sf"/>
</dbReference>
<sequence length="226" mass="25572">MVDLLGYGKSSKPQAPFMLTDQADAVAELLRHLAIPRYTLVGHSMGGQIAMHLAHRHPEQVQRLVLLAPAGIERFTAEQVGVFELMQPAAVMAADADIILQNLQSNFHQFPEEARFMARDREKIKADPQFPLYAQAVVYGVKGMVREPVWEWIPKLQQEVLIIYGEEDALIPNRFFNPGLTITELLAEAKERFPRAQTVALPAAGHFIMWEKAEEVNQRIRSFCLE</sequence>
<dbReference type="Proteomes" id="UP000005551">
    <property type="component" value="Unassembled WGS sequence"/>
</dbReference>
<accession>I5C8C1</accession>
<evidence type="ECO:0000313" key="2">
    <source>
        <dbReference type="EMBL" id="EIM78073.1"/>
    </source>
</evidence>
<reference evidence="2 3" key="1">
    <citation type="submission" date="2012-05" db="EMBL/GenBank/DDBJ databases">
        <title>Genome sequence of Nitritalea halalkaliphila LW7.</title>
        <authorList>
            <person name="Jangir P.K."/>
            <person name="Singh A."/>
            <person name="Shivaji S."/>
            <person name="Sharma R."/>
        </authorList>
    </citation>
    <scope>NUCLEOTIDE SEQUENCE [LARGE SCALE GENOMIC DNA]</scope>
    <source>
        <strain evidence="2 3">LW7</strain>
    </source>
</reference>
<dbReference type="PRINTS" id="PR00412">
    <property type="entry name" value="EPOXHYDRLASE"/>
</dbReference>
<dbReference type="SUPFAM" id="SSF53474">
    <property type="entry name" value="alpha/beta-Hydrolases"/>
    <property type="match status" value="1"/>
</dbReference>
<comment type="caution">
    <text evidence="2">The sequence shown here is derived from an EMBL/GenBank/DDBJ whole genome shotgun (WGS) entry which is preliminary data.</text>
</comment>
<dbReference type="InterPro" id="IPR000073">
    <property type="entry name" value="AB_hydrolase_1"/>
</dbReference>
<dbReference type="AlphaFoldDB" id="I5C8C1"/>
<dbReference type="Pfam" id="PF12697">
    <property type="entry name" value="Abhydrolase_6"/>
    <property type="match status" value="1"/>
</dbReference>
<feature type="domain" description="AB hydrolase-1" evidence="1">
    <location>
        <begin position="2"/>
        <end position="218"/>
    </location>
</feature>
<dbReference type="InterPro" id="IPR000639">
    <property type="entry name" value="Epox_hydrolase-like"/>
</dbReference>
<gene>
    <name evidence="2" type="ORF">A3SI_04672</name>
</gene>
<evidence type="ECO:0000313" key="3">
    <source>
        <dbReference type="Proteomes" id="UP000005551"/>
    </source>
</evidence>